<evidence type="ECO:0008006" key="4">
    <source>
        <dbReference type="Google" id="ProtNLM"/>
    </source>
</evidence>
<gene>
    <name evidence="2" type="ORF">E9232_004997</name>
</gene>
<name>A0ABU1JV00_9PROT</name>
<sequence>MLLRALTPLVLLALAACAAEPPQAALPPLVLQDAAAPGQAGFDQSRGEALLAQAKAAEARNPAQAKDLYRQAGLAWPDLTDAWDGLRRVALKQNDMPEAQAAGFMSERVKLYPGTAIASQREVNMALQSYVRAQTQQPTDGPQQVAYAKRLGEYYDAQYARAGFYTREKDIGNIEAHDLPGVVLMGGGIGGYAVSLATKFE</sequence>
<protein>
    <recommendedName>
        <fullName evidence="4">Tetratricopeptide repeat protein</fullName>
    </recommendedName>
</protein>
<comment type="caution">
    <text evidence="2">The sequence shown here is derived from an EMBL/GenBank/DDBJ whole genome shotgun (WGS) entry which is preliminary data.</text>
</comment>
<feature type="signal peptide" evidence="1">
    <location>
        <begin position="1"/>
        <end position="18"/>
    </location>
</feature>
<dbReference type="Proteomes" id="UP001262410">
    <property type="component" value="Unassembled WGS sequence"/>
</dbReference>
<dbReference type="PROSITE" id="PS51257">
    <property type="entry name" value="PROKAR_LIPOPROTEIN"/>
    <property type="match status" value="1"/>
</dbReference>
<dbReference type="RefSeq" id="WP_309798573.1">
    <property type="nucleotide sequence ID" value="NZ_JAVDPW010000009.1"/>
</dbReference>
<evidence type="ECO:0000256" key="1">
    <source>
        <dbReference type="SAM" id="SignalP"/>
    </source>
</evidence>
<keyword evidence="3" id="KW-1185">Reference proteome</keyword>
<keyword evidence="1" id="KW-0732">Signal</keyword>
<proteinExistence type="predicted"/>
<feature type="chain" id="PRO_5046471104" description="Tetratricopeptide repeat protein" evidence="1">
    <location>
        <begin position="19"/>
        <end position="201"/>
    </location>
</feature>
<accession>A0ABU1JV00</accession>
<evidence type="ECO:0000313" key="2">
    <source>
        <dbReference type="EMBL" id="MDR6292457.1"/>
    </source>
</evidence>
<dbReference type="EMBL" id="JAVDPW010000009">
    <property type="protein sequence ID" value="MDR6292457.1"/>
    <property type="molecule type" value="Genomic_DNA"/>
</dbReference>
<reference evidence="2 3" key="1">
    <citation type="submission" date="2023-07" db="EMBL/GenBank/DDBJ databases">
        <title>Sorghum-associated microbial communities from plants grown in Nebraska, USA.</title>
        <authorList>
            <person name="Schachtman D."/>
        </authorList>
    </citation>
    <scope>NUCLEOTIDE SEQUENCE [LARGE SCALE GENOMIC DNA]</scope>
    <source>
        <strain evidence="2 3">584</strain>
    </source>
</reference>
<organism evidence="2 3">
    <name type="scientific">Inquilinus ginsengisoli</name>
    <dbReference type="NCBI Taxonomy" id="363840"/>
    <lineage>
        <taxon>Bacteria</taxon>
        <taxon>Pseudomonadati</taxon>
        <taxon>Pseudomonadota</taxon>
        <taxon>Alphaproteobacteria</taxon>
        <taxon>Rhodospirillales</taxon>
        <taxon>Rhodospirillaceae</taxon>
        <taxon>Inquilinus</taxon>
    </lineage>
</organism>
<evidence type="ECO:0000313" key="3">
    <source>
        <dbReference type="Proteomes" id="UP001262410"/>
    </source>
</evidence>